<feature type="region of interest" description="Disordered" evidence="5">
    <location>
        <begin position="1679"/>
        <end position="1713"/>
    </location>
</feature>
<keyword evidence="2 3" id="KW-0040">ANK repeat</keyword>
<feature type="coiled-coil region" evidence="4">
    <location>
        <begin position="1644"/>
        <end position="1671"/>
    </location>
</feature>
<comment type="caution">
    <text evidence="6">The sequence shown here is derived from an EMBL/GenBank/DDBJ whole genome shotgun (WGS) entry which is preliminary data.</text>
</comment>
<feature type="compositionally biased region" description="Low complexity" evidence="5">
    <location>
        <begin position="12"/>
        <end position="28"/>
    </location>
</feature>
<feature type="region of interest" description="Disordered" evidence="5">
    <location>
        <begin position="569"/>
        <end position="618"/>
    </location>
</feature>
<dbReference type="EMBL" id="CAJNOC010002058">
    <property type="protein sequence ID" value="CAF0909879.1"/>
    <property type="molecule type" value="Genomic_DNA"/>
</dbReference>
<feature type="compositionally biased region" description="Basic and acidic residues" evidence="5">
    <location>
        <begin position="991"/>
        <end position="1004"/>
    </location>
</feature>
<feature type="compositionally biased region" description="Basic residues" evidence="5">
    <location>
        <begin position="1693"/>
        <end position="1706"/>
    </location>
</feature>
<dbReference type="SMART" id="SM00248">
    <property type="entry name" value="ANK"/>
    <property type="match status" value="3"/>
</dbReference>
<dbReference type="Proteomes" id="UP000663879">
    <property type="component" value="Unassembled WGS sequence"/>
</dbReference>
<dbReference type="InterPro" id="IPR002110">
    <property type="entry name" value="Ankyrin_rpt"/>
</dbReference>
<feature type="region of interest" description="Disordered" evidence="5">
    <location>
        <begin position="985"/>
        <end position="1034"/>
    </location>
</feature>
<proteinExistence type="predicted"/>
<keyword evidence="1" id="KW-0677">Repeat</keyword>
<evidence type="ECO:0000256" key="3">
    <source>
        <dbReference type="PROSITE-ProRule" id="PRU00023"/>
    </source>
</evidence>
<dbReference type="InterPro" id="IPR036770">
    <property type="entry name" value="Ankyrin_rpt-contain_sf"/>
</dbReference>
<evidence type="ECO:0000256" key="4">
    <source>
        <dbReference type="SAM" id="Coils"/>
    </source>
</evidence>
<protein>
    <submittedName>
        <fullName evidence="6">Uncharacterized protein</fullName>
    </submittedName>
</protein>
<feature type="non-terminal residue" evidence="6">
    <location>
        <position position="1983"/>
    </location>
</feature>
<dbReference type="OrthoDB" id="269822at2759"/>
<evidence type="ECO:0000313" key="6">
    <source>
        <dbReference type="EMBL" id="CAF0909879.1"/>
    </source>
</evidence>
<evidence type="ECO:0000313" key="7">
    <source>
        <dbReference type="Proteomes" id="UP000663879"/>
    </source>
</evidence>
<evidence type="ECO:0000256" key="2">
    <source>
        <dbReference type="ARBA" id="ARBA00023043"/>
    </source>
</evidence>
<name>A0A814A751_9BILA</name>
<feature type="compositionally biased region" description="Polar residues" evidence="5">
    <location>
        <begin position="1"/>
        <end position="11"/>
    </location>
</feature>
<keyword evidence="7" id="KW-1185">Reference proteome</keyword>
<feature type="compositionally biased region" description="Polar residues" evidence="5">
    <location>
        <begin position="569"/>
        <end position="591"/>
    </location>
</feature>
<evidence type="ECO:0000256" key="1">
    <source>
        <dbReference type="ARBA" id="ARBA00022737"/>
    </source>
</evidence>
<feature type="repeat" description="ANK" evidence="3">
    <location>
        <begin position="240"/>
        <end position="274"/>
    </location>
</feature>
<dbReference type="Gene3D" id="1.25.40.20">
    <property type="entry name" value="Ankyrin repeat-containing domain"/>
    <property type="match status" value="1"/>
</dbReference>
<dbReference type="PANTHER" id="PTHR24173">
    <property type="entry name" value="ANKYRIN REPEAT CONTAINING"/>
    <property type="match status" value="1"/>
</dbReference>
<reference evidence="6" key="1">
    <citation type="submission" date="2021-02" db="EMBL/GenBank/DDBJ databases">
        <authorList>
            <person name="Nowell W R."/>
        </authorList>
    </citation>
    <scope>NUCLEOTIDE SEQUENCE</scope>
    <source>
        <strain evidence="6">Ploen Becks lab</strain>
    </source>
</reference>
<dbReference type="PROSITE" id="PS50088">
    <property type="entry name" value="ANK_REPEAT"/>
    <property type="match status" value="1"/>
</dbReference>
<evidence type="ECO:0000256" key="5">
    <source>
        <dbReference type="SAM" id="MobiDB-lite"/>
    </source>
</evidence>
<feature type="compositionally biased region" description="Low complexity" evidence="5">
    <location>
        <begin position="592"/>
        <end position="614"/>
    </location>
</feature>
<organism evidence="6 7">
    <name type="scientific">Brachionus calyciflorus</name>
    <dbReference type="NCBI Taxonomy" id="104777"/>
    <lineage>
        <taxon>Eukaryota</taxon>
        <taxon>Metazoa</taxon>
        <taxon>Spiralia</taxon>
        <taxon>Gnathifera</taxon>
        <taxon>Rotifera</taxon>
        <taxon>Eurotatoria</taxon>
        <taxon>Monogononta</taxon>
        <taxon>Pseudotrocha</taxon>
        <taxon>Ploima</taxon>
        <taxon>Brachionidae</taxon>
        <taxon>Brachionus</taxon>
    </lineage>
</organism>
<feature type="compositionally biased region" description="Low complexity" evidence="5">
    <location>
        <begin position="536"/>
        <end position="553"/>
    </location>
</feature>
<feature type="region of interest" description="Disordered" evidence="5">
    <location>
        <begin position="534"/>
        <end position="553"/>
    </location>
</feature>
<feature type="compositionally biased region" description="Basic and acidic residues" evidence="5">
    <location>
        <begin position="1016"/>
        <end position="1032"/>
    </location>
</feature>
<feature type="region of interest" description="Disordered" evidence="5">
    <location>
        <begin position="1076"/>
        <end position="1106"/>
    </location>
</feature>
<feature type="region of interest" description="Disordered" evidence="5">
    <location>
        <begin position="1"/>
        <end position="28"/>
    </location>
</feature>
<gene>
    <name evidence="6" type="ORF">OXX778_LOCUS11845</name>
</gene>
<dbReference type="Pfam" id="PF00023">
    <property type="entry name" value="Ank"/>
    <property type="match status" value="1"/>
</dbReference>
<sequence length="1983" mass="226014">FAQYLSSQSGQNSLDTNNNNLLPNNNSNNNTTCLQDTSIISMLSSLGSSSTNRLQILPNSNTETNYCLSTLSSHSALNSISDLINDAELLEQSTRRNDKYTVRRILDLHYSFFRIKQIYSQKTQTTNSIPHIFYNILHISIENNSLDVLRICLKYGINPNECGVAKNQNDFKPIFNCTYCKHVNKDNNLNVKTSSDGVDYSLFNYLITLPPLFLSISKCNHQATELLLSYGACPNIQDSFGNTPLHLAVAKPDPCYECTYLLLKYHANSSLINNNFKNSIDILNQVVQSKKLDDKKKWDYSIQAVYSSLIQDLFKKLDLVTQSKSKLSSEMNSQSPKNDKQLFFTSMNKSLKNLNKSFTLQQNSKTNSLKNISKLTSSNSLFDVNDSKSDSTNTKQLFVNVKKIFRNQSSNSDANLNSVKRHKAARIVKKEPSEIKSLITVLEPSNKSKSLVNCQTLIDPNENYLLRKYARYSKSPASKAGSAVVRIPTFNQSIRIDKINRQTSLSNFMINKLNSIRNLNSSFALYGSNRPFHKQNTNNSNEHYNVNNSNTNDNVSVISSKMSLFKKPISQSQHLKSNKNHQNVTNSISSLQQQQNQDQQQKQQQQTQQQLSQQSNNPELKTEKYEAIFKLIFSELDKYSSYVECAQFIMEQIQLHLKELLDTINYIHTQVVGVPSVTTQDQTVNHNENHHLITKLEDLLNTLIQTCYEDFTKPKTNENEQTSTTTNESIHQNLTKEILNPLYVDSLTNFNSAKSKKFQTHTRKLIELSLDLLHKTQLPSVQYIAFTTINRIFDIYVYHNLFYPGYYESCYIPKSKRQKSPKQQQHQQNTTTVNFDVNNKKENDNQFIQLTKPNKTQKYCSCKTNLKSSTIHPNNLSRIKERSSTIHEDPSSIESQSLKNEPVLMSIMKRPELHKNSSFNTLTRRLGGFFRMFSINSSFNSNSDSGINYEGKNDLLMCSNCKKQINFDRINVKQKLVKSEIVVEKEEEGDHADNNNNKEIKEDNFTTSILLNKNKKNNDGLKQRDNGEKLDTNDLNSNYLNQPIKCLASSLEPRFLLQIVHDRLESHKSVDINATTAMNSNNNNNQQQQSTTTATTTTTTTTCNTNPNSKVKCLPSARTIQCQHHCVAILATRLFAILCNEQAFQVKLMNENQEVSFNLIVDILYPNNDPHLLCLMLQALGLLALRPEYHDMLLKFDLPDTIMSLILPGDELFYTNQTTKYPKYVKHLAARVLVYLGLFAKVSNKVNLFDVLEMHAEQIDLDKPQSFENNFIHHMAIGENLIMNMWRLNAAAISIEKLLDDILKEIKADNLDKIQFSFNENSDFNLRFNMSYLCTLVHPLIIIRLLEHRLFTPLLKKSNSRAPTSLSLTSQFKNLSSSTSFPSNQHLNTGLSKSYRKCSEGVYEKLNKRKPSQLSLSDKLASTNTKTAYLKDLSKRILKRVNSGNQFTFSKKSFKYSKVNRKNSCDRISLDSFDNQSIDRKPTSRSNTNSLDRSYVLTNDLNQIEQQQQQPDLKEFEKKLINLPTFTISDECALPSSSCLALNNNTKTNENNLILNKTLTTTTLTISKSLTISNKLSILRNQESPSECCCLAEPPRRKSDLLELMKKNMNSIFRKRNSLSLNYLYDNNSRYRLTSNNSSSKNHKSRATKSLNELSNNLKNLFNRNDEIKLLKNSLTDDGRMAMSQQQQDNKKNYLKAPKRNSRRGRSNSPLCQHHHDQISIGLNKSYHSTNSTFSGGFLPSPDMNTPIVRSSSDVKTLPKNYSLGVMALTAATTTIGSSLILTNEQQENVKNQLSSFHTGYTTKFTNKKLTTSSSLTPIKITIHNDGDDVNGHLDGLNKSKSNSQIQTNSNVLKHDKRNLSYDNSNSRKKSTIESNATIKATIKNQESSANIHQVYKPGSEVLNLISLWIKNSPNDFLDTRVLDEIKHFFSQLDTLKSSFKPWTKKLKQALKLDENETVKENVCDTINKEDIINQYQIVSLIV</sequence>
<accession>A0A814A751</accession>
<dbReference type="PANTHER" id="PTHR24173:SF74">
    <property type="entry name" value="ANKYRIN REPEAT DOMAIN-CONTAINING PROTEIN 16"/>
    <property type="match status" value="1"/>
</dbReference>
<dbReference type="SUPFAM" id="SSF48403">
    <property type="entry name" value="Ankyrin repeat"/>
    <property type="match status" value="1"/>
</dbReference>
<keyword evidence="4" id="KW-0175">Coiled coil</keyword>